<evidence type="ECO:0000256" key="4">
    <source>
        <dbReference type="ARBA" id="ARBA00033987"/>
    </source>
</evidence>
<proteinExistence type="predicted"/>
<name>A0A5N5TGC8_9CRUS</name>
<dbReference type="SUPFAM" id="SSF56399">
    <property type="entry name" value="ADP-ribosylation"/>
    <property type="match status" value="1"/>
</dbReference>
<dbReference type="PROSITE" id="PS51059">
    <property type="entry name" value="PARP_CATALYTIC"/>
    <property type="match status" value="1"/>
</dbReference>
<keyword evidence="3 5" id="KW-0520">NAD</keyword>
<evidence type="ECO:0000313" key="7">
    <source>
        <dbReference type="EMBL" id="KAB7505693.1"/>
    </source>
</evidence>
<dbReference type="GO" id="GO:0006302">
    <property type="term" value="P:double-strand break repair"/>
    <property type="evidence" value="ECO:0007669"/>
    <property type="project" value="TreeGrafter"/>
</dbReference>
<evidence type="ECO:0000256" key="5">
    <source>
        <dbReference type="RuleBase" id="RU362114"/>
    </source>
</evidence>
<accession>A0A5N5TGC8</accession>
<evidence type="ECO:0000256" key="2">
    <source>
        <dbReference type="ARBA" id="ARBA00022679"/>
    </source>
</evidence>
<dbReference type="Pfam" id="PF00644">
    <property type="entry name" value="PARP"/>
    <property type="match status" value="1"/>
</dbReference>
<dbReference type="PANTHER" id="PTHR10459">
    <property type="entry name" value="DNA LIGASE"/>
    <property type="match status" value="1"/>
</dbReference>
<comment type="catalytic activity">
    <reaction evidence="4">
        <text>NAD(+) + (ADP-D-ribosyl)n-acceptor = nicotinamide + (ADP-D-ribosyl)n+1-acceptor + H(+).</text>
        <dbReference type="EC" id="2.4.2.30"/>
    </reaction>
</comment>
<evidence type="ECO:0000313" key="8">
    <source>
        <dbReference type="Proteomes" id="UP000326759"/>
    </source>
</evidence>
<dbReference type="GO" id="GO:0003950">
    <property type="term" value="F:NAD+ poly-ADP-ribosyltransferase activity"/>
    <property type="evidence" value="ECO:0007669"/>
    <property type="project" value="UniProtKB-UniRule"/>
</dbReference>
<comment type="caution">
    <text evidence="7">The sequence shown here is derived from an EMBL/GenBank/DDBJ whole genome shotgun (WGS) entry which is preliminary data.</text>
</comment>
<evidence type="ECO:0000259" key="6">
    <source>
        <dbReference type="PROSITE" id="PS51059"/>
    </source>
</evidence>
<dbReference type="InterPro" id="IPR012317">
    <property type="entry name" value="Poly(ADP-ribose)pol_cat_dom"/>
</dbReference>
<dbReference type="OrthoDB" id="429950at2759"/>
<dbReference type="Gene3D" id="3.90.228.10">
    <property type="match status" value="1"/>
</dbReference>
<dbReference type="EC" id="2.4.2.-" evidence="5"/>
<keyword evidence="8" id="KW-1185">Reference proteome</keyword>
<keyword evidence="2 5" id="KW-0808">Transferase</keyword>
<organism evidence="7 8">
    <name type="scientific">Armadillidium nasatum</name>
    <dbReference type="NCBI Taxonomy" id="96803"/>
    <lineage>
        <taxon>Eukaryota</taxon>
        <taxon>Metazoa</taxon>
        <taxon>Ecdysozoa</taxon>
        <taxon>Arthropoda</taxon>
        <taxon>Crustacea</taxon>
        <taxon>Multicrustacea</taxon>
        <taxon>Malacostraca</taxon>
        <taxon>Eumalacostraca</taxon>
        <taxon>Peracarida</taxon>
        <taxon>Isopoda</taxon>
        <taxon>Oniscidea</taxon>
        <taxon>Crinocheta</taxon>
        <taxon>Armadillidiidae</taxon>
        <taxon>Armadillidium</taxon>
    </lineage>
</organism>
<protein>
    <recommendedName>
        <fullName evidence="5">Poly [ADP-ribose] polymerase</fullName>
        <shortName evidence="5">PARP</shortName>
        <ecNumber evidence="5">2.4.2.-</ecNumber>
    </recommendedName>
</protein>
<dbReference type="EMBL" id="SEYY01001141">
    <property type="protein sequence ID" value="KAB7505693.1"/>
    <property type="molecule type" value="Genomic_DNA"/>
</dbReference>
<sequence>MFGKGIYFADMASKSANYCMPSYQNKTGLLVLCDVSLGKFRELLDADYKAEKLPSGYHSVKGLGKTAPDPKNSVTLSDGVVVPMGPGVDTKIQNKSGYTLQYNEYIVYDVSQVKIKYLFKIEFDFNYCDLKKKKKKKMLLNHWFKKKRQNKCRYIQCFLKISLPR</sequence>
<dbReference type="AlphaFoldDB" id="A0A5N5TGC8"/>
<evidence type="ECO:0000256" key="3">
    <source>
        <dbReference type="ARBA" id="ARBA00023027"/>
    </source>
</evidence>
<feature type="domain" description="PARP catalytic" evidence="6">
    <location>
        <begin position="1"/>
        <end position="130"/>
    </location>
</feature>
<gene>
    <name evidence="7" type="primary">PARP2_0</name>
    <name evidence="7" type="ORF">Anas_11968</name>
</gene>
<evidence type="ECO:0000256" key="1">
    <source>
        <dbReference type="ARBA" id="ARBA00022676"/>
    </source>
</evidence>
<dbReference type="PANTHER" id="PTHR10459:SF60">
    <property type="entry name" value="POLY [ADP-RIBOSE] POLYMERASE 2"/>
    <property type="match status" value="1"/>
</dbReference>
<dbReference type="Proteomes" id="UP000326759">
    <property type="component" value="Unassembled WGS sequence"/>
</dbReference>
<dbReference type="GO" id="GO:1990404">
    <property type="term" value="F:NAD+-protein mono-ADP-ribosyltransferase activity"/>
    <property type="evidence" value="ECO:0007669"/>
    <property type="project" value="TreeGrafter"/>
</dbReference>
<dbReference type="GO" id="GO:0070212">
    <property type="term" value="P:protein poly-ADP-ribosylation"/>
    <property type="evidence" value="ECO:0007669"/>
    <property type="project" value="TreeGrafter"/>
</dbReference>
<dbReference type="GO" id="GO:0005730">
    <property type="term" value="C:nucleolus"/>
    <property type="evidence" value="ECO:0007669"/>
    <property type="project" value="TreeGrafter"/>
</dbReference>
<reference evidence="7 8" key="1">
    <citation type="journal article" date="2019" name="PLoS Biol.">
        <title>Sex chromosomes control vertical transmission of feminizing Wolbachia symbionts in an isopod.</title>
        <authorList>
            <person name="Becking T."/>
            <person name="Chebbi M.A."/>
            <person name="Giraud I."/>
            <person name="Moumen B."/>
            <person name="Laverre T."/>
            <person name="Caubet Y."/>
            <person name="Peccoud J."/>
            <person name="Gilbert C."/>
            <person name="Cordaux R."/>
        </authorList>
    </citation>
    <scope>NUCLEOTIDE SEQUENCE [LARGE SCALE GENOMIC DNA]</scope>
    <source>
        <strain evidence="7">ANa2</strain>
        <tissue evidence="7">Whole body excluding digestive tract and cuticle</tissue>
    </source>
</reference>
<dbReference type="InterPro" id="IPR050800">
    <property type="entry name" value="ARTD/PARP"/>
</dbReference>
<keyword evidence="1 5" id="KW-0328">Glycosyltransferase</keyword>